<accession>A0AAX0WU74</accession>
<evidence type="ECO:0000313" key="2">
    <source>
        <dbReference type="EMBL" id="PNL62046.1"/>
    </source>
</evidence>
<evidence type="ECO:0000313" key="3">
    <source>
        <dbReference type="Proteomes" id="UP000192511"/>
    </source>
</evidence>
<reference evidence="2" key="1">
    <citation type="submission" date="2017-12" db="EMBL/GenBank/DDBJ databases">
        <title>FDA dAtabase for Regulatory Grade micrObial Sequences (FDA-ARGOS): Supporting development and validation of Infectious Disease Dx tests.</title>
        <authorList>
            <person name="Kerrigan L."/>
            <person name="Tallon L.J."/>
            <person name="Sadzewicz L."/>
            <person name="Sengamalay N."/>
            <person name="Ott S."/>
            <person name="Godinez A."/>
            <person name="Nagaraj S."/>
            <person name="Vavikolanu K."/>
            <person name="Vyas G."/>
            <person name="Nadendla S."/>
            <person name="Aluvathingal J."/>
            <person name="Sichtig H."/>
        </authorList>
    </citation>
    <scope>NUCLEOTIDE SEQUENCE [LARGE SCALE GENOMIC DNA]</scope>
    <source>
        <strain evidence="2">FDAARGOS_200</strain>
    </source>
</reference>
<keyword evidence="3" id="KW-1185">Reference proteome</keyword>
<feature type="coiled-coil region" evidence="1">
    <location>
        <begin position="8"/>
        <end position="35"/>
    </location>
</feature>
<comment type="caution">
    <text evidence="2">The sequence shown here is derived from an EMBL/GenBank/DDBJ whole genome shotgun (WGS) entry which is preliminary data.</text>
</comment>
<dbReference type="AlphaFoldDB" id="A0AAX0WU74"/>
<protein>
    <submittedName>
        <fullName evidence="2">Uncharacterized protein</fullName>
    </submittedName>
</protein>
<sequence length="240" mass="28149">MKEKKSRIEQKLLQIERIGVELHDLEQQVRALKDTFYEIQTTKKWVPDTYKMKDEIDPNAPDEFNMEPATWKEVEEYERVSRAPTNQEKQQLVKLGEEIRSKERAIHTLEGEMQVAKVMETVKNVLIYLDPKTHKRDIANLQDLARQNFTGFYELRDYISTLSDGKSSVTRALYKAIKESNGSDIDVKLSKVSAKLEERVNVHKNEKSFNFENFKNSFKQEIPHVNIDESSEDERDNPKL</sequence>
<dbReference type="RefSeq" id="WP_019233163.1">
    <property type="nucleotide sequence ID" value="NZ_CAAAHR010000052.1"/>
</dbReference>
<dbReference type="GeneID" id="98065600"/>
<dbReference type="EMBL" id="NBTX02000004">
    <property type="protein sequence ID" value="PNL62046.1"/>
    <property type="molecule type" value="Genomic_DNA"/>
</dbReference>
<gene>
    <name evidence="2" type="ORF">A6J39_012955</name>
</gene>
<name>A0AAX0WU74_9GAMM</name>
<proteinExistence type="predicted"/>
<keyword evidence="1" id="KW-0175">Coiled coil</keyword>
<evidence type="ECO:0000256" key="1">
    <source>
        <dbReference type="SAM" id="Coils"/>
    </source>
</evidence>
<dbReference type="Proteomes" id="UP000192511">
    <property type="component" value="Unassembled WGS sequence"/>
</dbReference>
<organism evidence="2 3">
    <name type="scientific">Legionella anisa</name>
    <dbReference type="NCBI Taxonomy" id="28082"/>
    <lineage>
        <taxon>Bacteria</taxon>
        <taxon>Pseudomonadati</taxon>
        <taxon>Pseudomonadota</taxon>
        <taxon>Gammaproteobacteria</taxon>
        <taxon>Legionellales</taxon>
        <taxon>Legionellaceae</taxon>
        <taxon>Legionella</taxon>
    </lineage>
</organism>